<evidence type="ECO:0000256" key="3">
    <source>
        <dbReference type="ARBA" id="ARBA00011291"/>
    </source>
</evidence>
<gene>
    <name evidence="14" type="primary">ATP8</name>
</gene>
<keyword evidence="7 12" id="KW-0375">Hydrogen ion transport</keyword>
<keyword evidence="10 12" id="KW-0496">Mitochondrion</keyword>
<evidence type="ECO:0000256" key="2">
    <source>
        <dbReference type="ARBA" id="ARBA00008892"/>
    </source>
</evidence>
<evidence type="ECO:0000256" key="12">
    <source>
        <dbReference type="RuleBase" id="RU003661"/>
    </source>
</evidence>
<dbReference type="GO" id="GO:0031966">
    <property type="term" value="C:mitochondrial membrane"/>
    <property type="evidence" value="ECO:0007669"/>
    <property type="project" value="UniProtKB-SubCell"/>
</dbReference>
<keyword evidence="9 12" id="KW-0406">Ion transport</keyword>
<dbReference type="AlphaFoldDB" id="E2IFW9"/>
<evidence type="ECO:0000256" key="9">
    <source>
        <dbReference type="ARBA" id="ARBA00023065"/>
    </source>
</evidence>
<comment type="subunit">
    <text evidence="3">F-type ATPases have 2 components, CF(1) - the catalytic core - and CF(0) - the membrane proton channel.</text>
</comment>
<evidence type="ECO:0000313" key="14">
    <source>
        <dbReference type="EMBL" id="ADL59778.1"/>
    </source>
</evidence>
<evidence type="ECO:0000256" key="4">
    <source>
        <dbReference type="ARBA" id="ARBA00022448"/>
    </source>
</evidence>
<keyword evidence="6 12" id="KW-0812">Transmembrane</keyword>
<organism evidence="14">
    <name type="scientific">Meloidae sp. MT-2010</name>
    <dbReference type="NCBI Taxonomy" id="861242"/>
    <lineage>
        <taxon>Eukaryota</taxon>
        <taxon>Metazoa</taxon>
        <taxon>Ecdysozoa</taxon>
        <taxon>Arthropoda</taxon>
        <taxon>Hexapoda</taxon>
        <taxon>Insecta</taxon>
        <taxon>Pterygota</taxon>
        <taxon>Neoptera</taxon>
        <taxon>Endopterygota</taxon>
        <taxon>Coleoptera</taxon>
        <taxon>Polyphaga</taxon>
        <taxon>Cucujiformia</taxon>
        <taxon>Meloidae</taxon>
    </lineage>
</organism>
<evidence type="ECO:0000256" key="1">
    <source>
        <dbReference type="ARBA" id="ARBA00004304"/>
    </source>
</evidence>
<evidence type="ECO:0000256" key="5">
    <source>
        <dbReference type="ARBA" id="ARBA00022547"/>
    </source>
</evidence>
<dbReference type="InterPro" id="IPR001421">
    <property type="entry name" value="ATP8_metazoa"/>
</dbReference>
<geneLocation type="mitochondrion" evidence="14"/>
<dbReference type="GO" id="GO:0045259">
    <property type="term" value="C:proton-transporting ATP synthase complex"/>
    <property type="evidence" value="ECO:0007669"/>
    <property type="project" value="UniProtKB-KW"/>
</dbReference>
<comment type="subcellular location">
    <subcellularLocation>
        <location evidence="1 12">Mitochondrion membrane</location>
        <topology evidence="1 12">Single-pass membrane protein</topology>
    </subcellularLocation>
</comment>
<feature type="transmembrane region" description="Helical" evidence="13">
    <location>
        <begin position="12"/>
        <end position="33"/>
    </location>
</feature>
<evidence type="ECO:0000256" key="6">
    <source>
        <dbReference type="ARBA" id="ARBA00022692"/>
    </source>
</evidence>
<evidence type="ECO:0000256" key="8">
    <source>
        <dbReference type="ARBA" id="ARBA00022989"/>
    </source>
</evidence>
<sequence>MPQMAPLNWLTLMIYFIMIFMLTNSFNFYSFLYNKKLLINKKKALIKFNWKWL</sequence>
<dbReference type="GO" id="GO:0015078">
    <property type="term" value="F:proton transmembrane transporter activity"/>
    <property type="evidence" value="ECO:0007669"/>
    <property type="project" value="InterPro"/>
</dbReference>
<evidence type="ECO:0000256" key="13">
    <source>
        <dbReference type="SAM" id="Phobius"/>
    </source>
</evidence>
<keyword evidence="4 12" id="KW-0813">Transport</keyword>
<dbReference type="Pfam" id="PF00895">
    <property type="entry name" value="ATP-synt_8"/>
    <property type="match status" value="1"/>
</dbReference>
<protein>
    <recommendedName>
        <fullName evidence="12">ATP synthase complex subunit 8</fullName>
    </recommendedName>
</protein>
<dbReference type="GO" id="GO:0015986">
    <property type="term" value="P:proton motive force-driven ATP synthesis"/>
    <property type="evidence" value="ECO:0007669"/>
    <property type="project" value="InterPro"/>
</dbReference>
<keyword evidence="5 12" id="KW-0138">CF(0)</keyword>
<evidence type="ECO:0000256" key="10">
    <source>
        <dbReference type="ARBA" id="ARBA00023128"/>
    </source>
</evidence>
<accession>E2IFW9</accession>
<comment type="similarity">
    <text evidence="2 12">Belongs to the ATPase protein 8 family.</text>
</comment>
<keyword evidence="11 13" id="KW-0472">Membrane</keyword>
<reference evidence="14" key="1">
    <citation type="journal article" date="2010" name="Nucleic Acids Res.">
        <title>Why barcode? High-throughput multiplex sequencing of mitochondrial genomes for molecular systematics.</title>
        <authorList>
            <person name="Timmermans M.J."/>
            <person name="Dodsworth S."/>
            <person name="Culverwell C.L."/>
            <person name="Bocak L."/>
            <person name="Ahrens D."/>
            <person name="Littlewood D.T."/>
            <person name="Pons J."/>
            <person name="Vogler A.P."/>
        </authorList>
    </citation>
    <scope>NUCLEOTIDE SEQUENCE</scope>
</reference>
<proteinExistence type="inferred from homology"/>
<dbReference type="EMBL" id="HM486073">
    <property type="protein sequence ID" value="ADL59778.1"/>
    <property type="molecule type" value="Genomic_DNA"/>
</dbReference>
<reference evidence="14" key="2">
    <citation type="submission" date="2010-06" db="EMBL/GenBank/DDBJ databases">
        <authorList>
            <person name="Timmermans M."/>
            <person name="Dodsworth S."/>
            <person name="Culverwell L."/>
            <person name="Bocak L."/>
            <person name="Ahrens D."/>
            <person name="Littlewood T."/>
            <person name="Pons J."/>
            <person name="Vogler A."/>
        </authorList>
    </citation>
    <scope>NUCLEOTIDE SEQUENCE</scope>
</reference>
<evidence type="ECO:0000256" key="11">
    <source>
        <dbReference type="ARBA" id="ARBA00023136"/>
    </source>
</evidence>
<keyword evidence="8 13" id="KW-1133">Transmembrane helix</keyword>
<evidence type="ECO:0000256" key="7">
    <source>
        <dbReference type="ARBA" id="ARBA00022781"/>
    </source>
</evidence>
<name>E2IFW9_9CUCU</name>